<accession>A0A9Q0AIS1</accession>
<evidence type="ECO:0000313" key="2">
    <source>
        <dbReference type="EMBL" id="KAI1855063.1"/>
    </source>
</evidence>
<dbReference type="Proteomes" id="UP000829685">
    <property type="component" value="Unassembled WGS sequence"/>
</dbReference>
<evidence type="ECO:0000256" key="1">
    <source>
        <dbReference type="SAM" id="MobiDB-lite"/>
    </source>
</evidence>
<name>A0A9Q0AIS1_9PEZI</name>
<evidence type="ECO:0000313" key="3">
    <source>
        <dbReference type="Proteomes" id="UP000829685"/>
    </source>
</evidence>
<dbReference type="EMBL" id="JAFIMR010000051">
    <property type="protein sequence ID" value="KAI1855063.1"/>
    <property type="molecule type" value="Genomic_DNA"/>
</dbReference>
<comment type="caution">
    <text evidence="2">The sequence shown here is derived from an EMBL/GenBank/DDBJ whole genome shotgun (WGS) entry which is preliminary data.</text>
</comment>
<gene>
    <name evidence="2" type="ORF">JX265_012251</name>
</gene>
<reference evidence="2" key="1">
    <citation type="submission" date="2021-03" db="EMBL/GenBank/DDBJ databases">
        <title>Revisited historic fungal species revealed as producer of novel bioactive compounds through whole genome sequencing and comparative genomics.</title>
        <authorList>
            <person name="Vignolle G.A."/>
            <person name="Hochenegger N."/>
            <person name="Mach R.L."/>
            <person name="Mach-Aigner A.R."/>
            <person name="Javad Rahimi M."/>
            <person name="Salim K.A."/>
            <person name="Chan C.M."/>
            <person name="Lim L.B.L."/>
            <person name="Cai F."/>
            <person name="Druzhinina I.S."/>
            <person name="U'Ren J.M."/>
            <person name="Derntl C."/>
        </authorList>
    </citation>
    <scope>NUCLEOTIDE SEQUENCE</scope>
    <source>
        <strain evidence="2">TUCIM 5799</strain>
    </source>
</reference>
<feature type="region of interest" description="Disordered" evidence="1">
    <location>
        <begin position="32"/>
        <end position="58"/>
    </location>
</feature>
<dbReference type="AlphaFoldDB" id="A0A9Q0AIS1"/>
<protein>
    <submittedName>
        <fullName evidence="2">Uncharacterized protein</fullName>
    </submittedName>
</protein>
<keyword evidence="3" id="KW-1185">Reference proteome</keyword>
<sequence>MSGTSLRHTSRALPAWFTSRNTSWVAFEQPNASDYAAPQPPKASHTDGRPEIIRNTTGSGATLFTQKTSATVTASTARKSDTGLMAAGAMRIPSQLRTVITARGASQNRPYTRVRGGLWRDEYLPDLFVKLDGHPMTWRLGTYKQLEAIDRQSMATAGFYQGSTHITKAVDAELPESEAAQPELTTPSSHLNHLKTERDRMARLVEHHENEFLDVYSI</sequence>
<organism evidence="2 3">
    <name type="scientific">Neoarthrinium moseri</name>
    <dbReference type="NCBI Taxonomy" id="1658444"/>
    <lineage>
        <taxon>Eukaryota</taxon>
        <taxon>Fungi</taxon>
        <taxon>Dikarya</taxon>
        <taxon>Ascomycota</taxon>
        <taxon>Pezizomycotina</taxon>
        <taxon>Sordariomycetes</taxon>
        <taxon>Xylariomycetidae</taxon>
        <taxon>Amphisphaeriales</taxon>
        <taxon>Apiosporaceae</taxon>
        <taxon>Neoarthrinium</taxon>
    </lineage>
</organism>
<proteinExistence type="predicted"/>